<keyword evidence="1" id="KW-0456">Lyase</keyword>
<dbReference type="PATRIC" id="fig|1244869.3.peg.4064"/>
<dbReference type="PANTHER" id="PTHR11941">
    <property type="entry name" value="ENOYL-COA HYDRATASE-RELATED"/>
    <property type="match status" value="1"/>
</dbReference>
<accession>M3A5B9</accession>
<dbReference type="EMBL" id="AONQ01000087">
    <property type="protein sequence ID" value="EME68028.1"/>
    <property type="molecule type" value="Genomic_DNA"/>
</dbReference>
<protein>
    <submittedName>
        <fullName evidence="1">Enoyl-CoA hydratase</fullName>
        <ecNumber evidence="1">4.2.1.17</ecNumber>
    </submittedName>
</protein>
<dbReference type="PANTHER" id="PTHR11941:SF54">
    <property type="entry name" value="ENOYL-COA HYDRATASE, MITOCHONDRIAL"/>
    <property type="match status" value="1"/>
</dbReference>
<dbReference type="eggNOG" id="COG1024">
    <property type="taxonomic scope" value="Bacteria"/>
</dbReference>
<dbReference type="SUPFAM" id="SSF52096">
    <property type="entry name" value="ClpP/crotonase"/>
    <property type="match status" value="1"/>
</dbReference>
<dbReference type="AlphaFoldDB" id="M3A5B9"/>
<evidence type="ECO:0000313" key="1">
    <source>
        <dbReference type="EMBL" id="EME68028.1"/>
    </source>
</evidence>
<comment type="caution">
    <text evidence="1">The sequence shown here is derived from an EMBL/GenBank/DDBJ whole genome shotgun (WGS) entry which is preliminary data.</text>
</comment>
<gene>
    <name evidence="1" type="ORF">H261_20472</name>
</gene>
<dbReference type="STRING" id="1244869.H261_20472"/>
<dbReference type="InterPro" id="IPR029045">
    <property type="entry name" value="ClpP/crotonase-like_dom_sf"/>
</dbReference>
<reference evidence="1 2" key="1">
    <citation type="journal article" date="2014" name="Genome Announc.">
        <title>Draft Genome Sequence of Magnetospirillum sp. Strain SO-1, a Freshwater Magnetotactic Bacterium Isolated from the Ol'khovka River, Russia.</title>
        <authorList>
            <person name="Grouzdev D.S."/>
            <person name="Dziuba M.V."/>
            <person name="Sukhacheva M.S."/>
            <person name="Mardanov A.V."/>
            <person name="Beletskiy A.V."/>
            <person name="Kuznetsov B.B."/>
            <person name="Skryabin K.G."/>
        </authorList>
    </citation>
    <scope>NUCLEOTIDE SEQUENCE [LARGE SCALE GENOMIC DNA]</scope>
    <source>
        <strain evidence="1 2">SO-1</strain>
    </source>
</reference>
<dbReference type="GO" id="GO:0006635">
    <property type="term" value="P:fatty acid beta-oxidation"/>
    <property type="evidence" value="ECO:0007669"/>
    <property type="project" value="TreeGrafter"/>
</dbReference>
<dbReference type="RefSeq" id="WP_008621365.1">
    <property type="nucleotide sequence ID" value="NZ_AONQ01000087.1"/>
</dbReference>
<evidence type="ECO:0000313" key="2">
    <source>
        <dbReference type="Proteomes" id="UP000011744"/>
    </source>
</evidence>
<dbReference type="Gene3D" id="3.90.226.10">
    <property type="entry name" value="2-enoyl-CoA Hydratase, Chain A, domain 1"/>
    <property type="match status" value="1"/>
</dbReference>
<organism evidence="1 2">
    <name type="scientific">Paramagnetospirillum caucaseum</name>
    <dbReference type="NCBI Taxonomy" id="1244869"/>
    <lineage>
        <taxon>Bacteria</taxon>
        <taxon>Pseudomonadati</taxon>
        <taxon>Pseudomonadota</taxon>
        <taxon>Alphaproteobacteria</taxon>
        <taxon>Rhodospirillales</taxon>
        <taxon>Magnetospirillaceae</taxon>
        <taxon>Paramagnetospirillum</taxon>
    </lineage>
</organism>
<keyword evidence="2" id="KW-1185">Reference proteome</keyword>
<dbReference type="CDD" id="cd06558">
    <property type="entry name" value="crotonase-like"/>
    <property type="match status" value="1"/>
</dbReference>
<dbReference type="NCBIfam" id="NF006699">
    <property type="entry name" value="PRK09245.1"/>
    <property type="match status" value="1"/>
</dbReference>
<dbReference type="EC" id="4.2.1.17" evidence="1"/>
<sequence length="260" mass="27881">MSDFLLWDEADGVVTLTMNRPEERNALGEESQFAAFEAAFAQINAERSLRAVILTGAGSAFCAGGNLKDMIGKSGMFGGDSMEVRHRYRAGIHRIPRGIDRLEVPLIAAVNGPAMGAGCDLACMCDIRIASTTASFGEIFVKLGLIPGDAGCWFLQRVVGYARTAEMALTGDPVTAETALAWGLVSKVVEPEALLDEAKALARRMAVNPPDSVRMAKSLLRQARDSSMDNALEMAAAYQGIAHRSEGHDAYLERLAKRSS</sequence>
<dbReference type="InterPro" id="IPR001753">
    <property type="entry name" value="Enoyl-CoA_hydra/iso"/>
</dbReference>
<dbReference type="GO" id="GO:0004300">
    <property type="term" value="F:enoyl-CoA hydratase activity"/>
    <property type="evidence" value="ECO:0007669"/>
    <property type="project" value="UniProtKB-EC"/>
</dbReference>
<name>M3A5B9_9PROT</name>
<dbReference type="OrthoDB" id="9781757at2"/>
<proteinExistence type="predicted"/>
<dbReference type="Proteomes" id="UP000011744">
    <property type="component" value="Unassembled WGS sequence"/>
</dbReference>
<dbReference type="Pfam" id="PF00378">
    <property type="entry name" value="ECH_1"/>
    <property type="match status" value="1"/>
</dbReference>